<protein>
    <submittedName>
        <fullName evidence="4">HD domain-containing protein</fullName>
    </submittedName>
</protein>
<evidence type="ECO:0000256" key="1">
    <source>
        <dbReference type="SAM" id="MobiDB-lite"/>
    </source>
</evidence>
<dbReference type="EMBL" id="VOSL01000011">
    <property type="protein sequence ID" value="TXD42992.1"/>
    <property type="molecule type" value="Genomic_DNA"/>
</dbReference>
<proteinExistence type="predicted"/>
<dbReference type="InterPro" id="IPR037522">
    <property type="entry name" value="HD_GYP_dom"/>
</dbReference>
<dbReference type="InterPro" id="IPR006674">
    <property type="entry name" value="HD_domain"/>
</dbReference>
<dbReference type="SMART" id="SM00471">
    <property type="entry name" value="HDc"/>
    <property type="match status" value="1"/>
</dbReference>
<dbReference type="Gene3D" id="3.30.450.40">
    <property type="match status" value="1"/>
</dbReference>
<feature type="region of interest" description="Disordered" evidence="1">
    <location>
        <begin position="154"/>
        <end position="179"/>
    </location>
</feature>
<name>A0A5C6XF13_9DELT</name>
<dbReference type="Pfam" id="PF00498">
    <property type="entry name" value="FHA"/>
    <property type="match status" value="1"/>
</dbReference>
<dbReference type="Proteomes" id="UP000321046">
    <property type="component" value="Unassembled WGS sequence"/>
</dbReference>
<gene>
    <name evidence="4" type="ORF">FRC96_02255</name>
</gene>
<dbReference type="CDD" id="cd00060">
    <property type="entry name" value="FHA"/>
    <property type="match status" value="1"/>
</dbReference>
<evidence type="ECO:0000259" key="3">
    <source>
        <dbReference type="PROSITE" id="PS51832"/>
    </source>
</evidence>
<comment type="caution">
    <text evidence="4">The sequence shown here is derived from an EMBL/GenBank/DDBJ whole genome shotgun (WGS) entry which is preliminary data.</text>
</comment>
<dbReference type="InterPro" id="IPR008984">
    <property type="entry name" value="SMAD_FHA_dom_sf"/>
</dbReference>
<reference evidence="4 5" key="1">
    <citation type="submission" date="2019-08" db="EMBL/GenBank/DDBJ databases">
        <title>Bradymonadales sp. TMQ2.</title>
        <authorList>
            <person name="Liang Q."/>
        </authorList>
    </citation>
    <scope>NUCLEOTIDE SEQUENCE [LARGE SCALE GENOMIC DNA]</scope>
    <source>
        <strain evidence="4 5">TMQ2</strain>
    </source>
</reference>
<evidence type="ECO:0000259" key="2">
    <source>
        <dbReference type="PROSITE" id="PS50006"/>
    </source>
</evidence>
<dbReference type="SMART" id="SM00065">
    <property type="entry name" value="GAF"/>
    <property type="match status" value="1"/>
</dbReference>
<dbReference type="OrthoDB" id="9769359at2"/>
<evidence type="ECO:0000313" key="4">
    <source>
        <dbReference type="EMBL" id="TXD42992.1"/>
    </source>
</evidence>
<evidence type="ECO:0000313" key="5">
    <source>
        <dbReference type="Proteomes" id="UP000321046"/>
    </source>
</evidence>
<dbReference type="Pfam" id="PF13185">
    <property type="entry name" value="GAF_2"/>
    <property type="match status" value="1"/>
</dbReference>
<dbReference type="PROSITE" id="PS51832">
    <property type="entry name" value="HD_GYP"/>
    <property type="match status" value="1"/>
</dbReference>
<dbReference type="PROSITE" id="PS50006">
    <property type="entry name" value="FHA_DOMAIN"/>
    <property type="match status" value="1"/>
</dbReference>
<dbReference type="CDD" id="cd00077">
    <property type="entry name" value="HDc"/>
    <property type="match status" value="1"/>
</dbReference>
<dbReference type="Pfam" id="PF01966">
    <property type="entry name" value="HD"/>
    <property type="match status" value="1"/>
</dbReference>
<dbReference type="Pfam" id="PF13487">
    <property type="entry name" value="HD_5"/>
    <property type="match status" value="1"/>
</dbReference>
<dbReference type="SUPFAM" id="SSF109604">
    <property type="entry name" value="HD-domain/PDEase-like"/>
    <property type="match status" value="2"/>
</dbReference>
<dbReference type="PANTHER" id="PTHR43155">
    <property type="entry name" value="CYCLIC DI-GMP PHOSPHODIESTERASE PA4108-RELATED"/>
    <property type="match status" value="1"/>
</dbReference>
<dbReference type="SUPFAM" id="SSF49879">
    <property type="entry name" value="SMAD/FHA domain"/>
    <property type="match status" value="1"/>
</dbReference>
<dbReference type="AlphaFoldDB" id="A0A5C6XF13"/>
<dbReference type="InterPro" id="IPR003018">
    <property type="entry name" value="GAF"/>
</dbReference>
<feature type="domain" description="FHA" evidence="2">
    <location>
        <begin position="69"/>
        <end position="118"/>
    </location>
</feature>
<accession>A0A5C6XF13</accession>
<dbReference type="Gene3D" id="2.60.200.20">
    <property type="match status" value="1"/>
</dbReference>
<organism evidence="4 5">
    <name type="scientific">Lujinxingia vulgaris</name>
    <dbReference type="NCBI Taxonomy" id="2600176"/>
    <lineage>
        <taxon>Bacteria</taxon>
        <taxon>Deltaproteobacteria</taxon>
        <taxon>Bradymonadales</taxon>
        <taxon>Lujinxingiaceae</taxon>
        <taxon>Lujinxingia</taxon>
    </lineage>
</organism>
<dbReference type="SUPFAM" id="SSF55781">
    <property type="entry name" value="GAF domain-like"/>
    <property type="match status" value="1"/>
</dbReference>
<dbReference type="InterPro" id="IPR003607">
    <property type="entry name" value="HD/PDEase_dom"/>
</dbReference>
<dbReference type="InterPro" id="IPR029016">
    <property type="entry name" value="GAF-like_dom_sf"/>
</dbReference>
<dbReference type="Gene3D" id="1.10.3210.10">
    <property type="entry name" value="Hypothetical protein af1432"/>
    <property type="match status" value="2"/>
</dbReference>
<feature type="domain" description="HD-GYP" evidence="3">
    <location>
        <begin position="491"/>
        <end position="693"/>
    </location>
</feature>
<dbReference type="InterPro" id="IPR000253">
    <property type="entry name" value="FHA_dom"/>
</dbReference>
<sequence length="695" mass="76373">MTQCGIASRAEPGGVHAVGGVVASAYAHHRSRRTAMQPVSDALTTHILSLTVLSGPDAGLTRSFQQERVQLGRDRRNDFVLSDGFVSNRHGEFSLEGSTLVYRDLCSRHGSTVMIEQVSMRLHDKEKETQVRLQNGAEVQLGSSLIRVALTRAPGASPDDTGVHPEPEISEAESSSGERFITTAHQPVQTINRRLQSSDQRMAVLFRLAGQLNGLTALDEVLNLIVDAVFDAFPAANFFAVTLASDPETVVETAPMMTRVRGDRPLPGDEEAPILSSSILKRVAQTRESVLFVKDSLGADISQSIIDAQITACLCAPLVGQQSLLGVMQVDTRGRGSLFSKHDLELFNILASNAAFAIERARLTESIVEMFEGFVAASVDAIEARDPITAGHSERVASYTLALAETVNEIETGRLGEIYFQHGELTELRYAALLHDFGKIAVSESVLQKGARLPPEQMRLIGQRFATIRELAYRQWLRAYAEELERGDARPDGRGLARIDGRFEAFSAELEETFEWLGYIATKGFVETEEIARVREVAARTYVDHHGRVQPYLTTFEAENLCIQRGTLNEAEWVEMRSHAALSEKYLSRIPWSSELSRVPCIAGAHHEKLDGTGYPRGLGAEKILPQVRMLTIADIFDALTASDRPYRKAATVDRALQILGLEAGDEKLDRDLVELFGARVIPRITHIIPGGGRS</sequence>
<dbReference type="PANTHER" id="PTHR43155:SF2">
    <property type="entry name" value="CYCLIC DI-GMP PHOSPHODIESTERASE PA4108"/>
    <property type="match status" value="1"/>
</dbReference>